<dbReference type="InterPro" id="IPR046342">
    <property type="entry name" value="CBS_dom_sf"/>
</dbReference>
<dbReference type="InterPro" id="IPR025662">
    <property type="entry name" value="Sigma_54_int_dom_ATP-bd_1"/>
</dbReference>
<dbReference type="RefSeq" id="WP_007785111.1">
    <property type="nucleotide sequence ID" value="NZ_CM001441.1"/>
</dbReference>
<dbReference type="OrthoDB" id="1803236at2"/>
<dbReference type="Pfam" id="PF00571">
    <property type="entry name" value="CBS"/>
    <property type="match status" value="2"/>
</dbReference>
<feature type="domain" description="Sigma-54 factor interaction" evidence="9">
    <location>
        <begin position="269"/>
        <end position="498"/>
    </location>
</feature>
<dbReference type="InterPro" id="IPR027417">
    <property type="entry name" value="P-loop_NTPase"/>
</dbReference>
<keyword evidence="3" id="KW-0067">ATP-binding</keyword>
<dbReference type="eggNOG" id="COG3829">
    <property type="taxonomic scope" value="Bacteria"/>
</dbReference>
<dbReference type="Proteomes" id="UP000005104">
    <property type="component" value="Chromosome"/>
</dbReference>
<evidence type="ECO:0000259" key="10">
    <source>
        <dbReference type="PROSITE" id="PS50112"/>
    </source>
</evidence>
<name>H5Y5N7_9FIRM</name>
<dbReference type="NCBIfam" id="TIGR00229">
    <property type="entry name" value="sensory_box"/>
    <property type="match status" value="1"/>
</dbReference>
<keyword evidence="6" id="KW-0804">Transcription</keyword>
<evidence type="ECO:0000256" key="5">
    <source>
        <dbReference type="ARBA" id="ARBA00023125"/>
    </source>
</evidence>
<dbReference type="SMART" id="SM00382">
    <property type="entry name" value="AAA"/>
    <property type="match status" value="1"/>
</dbReference>
<keyword evidence="8" id="KW-0129">CBS domain</keyword>
<dbReference type="SUPFAM" id="SSF52540">
    <property type="entry name" value="P-loop containing nucleoside triphosphate hydrolases"/>
    <property type="match status" value="1"/>
</dbReference>
<dbReference type="InterPro" id="IPR009057">
    <property type="entry name" value="Homeodomain-like_sf"/>
</dbReference>
<dbReference type="Pfam" id="PF00158">
    <property type="entry name" value="Sigma54_activat"/>
    <property type="match status" value="1"/>
</dbReference>
<dbReference type="PROSITE" id="PS00688">
    <property type="entry name" value="SIGMA54_INTERACT_3"/>
    <property type="match status" value="1"/>
</dbReference>
<dbReference type="Gene3D" id="1.10.10.60">
    <property type="entry name" value="Homeodomain-like"/>
    <property type="match status" value="1"/>
</dbReference>
<dbReference type="InterPro" id="IPR000644">
    <property type="entry name" value="CBS_dom"/>
</dbReference>
<dbReference type="EMBL" id="CM001441">
    <property type="protein sequence ID" value="EHQ90624.1"/>
    <property type="molecule type" value="Genomic_DNA"/>
</dbReference>
<evidence type="ECO:0000259" key="11">
    <source>
        <dbReference type="PROSITE" id="PS50113"/>
    </source>
</evidence>
<dbReference type="InterPro" id="IPR025944">
    <property type="entry name" value="Sigma_54_int_dom_CS"/>
</dbReference>
<dbReference type="Pfam" id="PF13426">
    <property type="entry name" value="PAS_9"/>
    <property type="match status" value="1"/>
</dbReference>
<dbReference type="PANTHER" id="PTHR32071:SF57">
    <property type="entry name" value="C4-DICARBOXYLATE TRANSPORT TRANSCRIPTIONAL REGULATORY PROTEIN DCTD"/>
    <property type="match status" value="1"/>
</dbReference>
<dbReference type="Pfam" id="PF18024">
    <property type="entry name" value="HTH_50"/>
    <property type="match status" value="1"/>
</dbReference>
<dbReference type="InterPro" id="IPR000700">
    <property type="entry name" value="PAS-assoc_C"/>
</dbReference>
<organism evidence="13 14">
    <name type="scientific">Desulfosporosinus youngiae DSM 17734</name>
    <dbReference type="NCBI Taxonomy" id="768710"/>
    <lineage>
        <taxon>Bacteria</taxon>
        <taxon>Bacillati</taxon>
        <taxon>Bacillota</taxon>
        <taxon>Clostridia</taxon>
        <taxon>Eubacteriales</taxon>
        <taxon>Desulfitobacteriaceae</taxon>
        <taxon>Desulfosporosinus</taxon>
    </lineage>
</organism>
<proteinExistence type="predicted"/>
<dbReference type="PROSITE" id="PS00676">
    <property type="entry name" value="SIGMA54_INTERACT_2"/>
    <property type="match status" value="1"/>
</dbReference>
<dbReference type="Gene3D" id="3.10.580.10">
    <property type="entry name" value="CBS-domain"/>
    <property type="match status" value="1"/>
</dbReference>
<feature type="domain" description="CBS" evidence="12">
    <location>
        <begin position="7"/>
        <end position="63"/>
    </location>
</feature>
<dbReference type="InterPro" id="IPR030828">
    <property type="entry name" value="HTH_TyrR"/>
</dbReference>
<accession>H5Y5N7</accession>
<evidence type="ECO:0000259" key="12">
    <source>
        <dbReference type="PROSITE" id="PS51371"/>
    </source>
</evidence>
<dbReference type="InterPro" id="IPR035965">
    <property type="entry name" value="PAS-like_dom_sf"/>
</dbReference>
<dbReference type="InterPro" id="IPR002078">
    <property type="entry name" value="Sigma_54_int"/>
</dbReference>
<dbReference type="PROSITE" id="PS50045">
    <property type="entry name" value="SIGMA54_INTERACT_4"/>
    <property type="match status" value="1"/>
</dbReference>
<dbReference type="CDD" id="cd00130">
    <property type="entry name" value="PAS"/>
    <property type="match status" value="1"/>
</dbReference>
<evidence type="ECO:0000313" key="14">
    <source>
        <dbReference type="Proteomes" id="UP000005104"/>
    </source>
</evidence>
<feature type="domain" description="PAS" evidence="10">
    <location>
        <begin position="134"/>
        <end position="170"/>
    </location>
</feature>
<gene>
    <name evidence="13" type="ORF">DesyoDRAFT_3623</name>
</gene>
<evidence type="ECO:0000256" key="2">
    <source>
        <dbReference type="ARBA" id="ARBA00022797"/>
    </source>
</evidence>
<dbReference type="PANTHER" id="PTHR32071">
    <property type="entry name" value="TRANSCRIPTIONAL REGULATORY PROTEIN"/>
    <property type="match status" value="1"/>
</dbReference>
<dbReference type="Gene3D" id="1.10.8.60">
    <property type="match status" value="1"/>
</dbReference>
<evidence type="ECO:0000256" key="1">
    <source>
        <dbReference type="ARBA" id="ARBA00022741"/>
    </source>
</evidence>
<evidence type="ECO:0000256" key="3">
    <source>
        <dbReference type="ARBA" id="ARBA00022840"/>
    </source>
</evidence>
<evidence type="ECO:0000256" key="4">
    <source>
        <dbReference type="ARBA" id="ARBA00023015"/>
    </source>
</evidence>
<dbReference type="GO" id="GO:0005524">
    <property type="term" value="F:ATP binding"/>
    <property type="evidence" value="ECO:0007669"/>
    <property type="project" value="UniProtKB-KW"/>
</dbReference>
<dbReference type="AlphaFoldDB" id="H5Y5N7"/>
<dbReference type="Pfam" id="PF25601">
    <property type="entry name" value="AAA_lid_14"/>
    <property type="match status" value="1"/>
</dbReference>
<dbReference type="SMART" id="SM00091">
    <property type="entry name" value="PAS"/>
    <property type="match status" value="1"/>
</dbReference>
<keyword evidence="4" id="KW-0805">Transcription regulation</keyword>
<sequence length="582" mass="66226">MKVKQIMLENPRTLHYSQTIRDACHLYRQTNVNCAPIVDDQNTVVGILTVFRLLEAIEDGATFATTVDQIMERHLQIIDENTAFHDIREQTMDRLLIYNNEQKLTGVLTRIDLINKVHGALMNSEDRLAEAHEINKELRSVIEASYDGIIVVDSQGSVQMVNKSFFRVQGSDHDPMGGPIEQLTIVCREALIQVYQRVMAKGKVTFERYKGKHLTELVITGSPVFDELDELVRVVISIRDLTELNQLKLQTEQYSHELKSLRVKEQKDLIYHSAAMERVVNEALRVSGVDSTVLIVGESGVGKEVIAKTIHQNSPRAEGPFIQINSGAIPENLLESELFGYERGSFTGANKEGKPGMMELANGGTLLLDEVGDMPLNLQVKLLRAIQEQEIYRIGGRVPIKLNIRILSATNKNLEELVKERKFREDLFYRLNVVSIKVPALRERKSDILPLAKHFLNKVNERYKMRKYFSYEVYKLLEEYNWPGNIRELANLVERLVIMSEQDAIFPDQLPEEFSVNQPSTPLRVTVDQIVPLKEARDIVETELIIKALKEYNSLRRAGEVLGVAHSTLLRKARALGITYAD</sequence>
<keyword evidence="1" id="KW-0547">Nucleotide-binding</keyword>
<dbReference type="SUPFAM" id="SSF55785">
    <property type="entry name" value="PYP-like sensor domain (PAS domain)"/>
    <property type="match status" value="1"/>
</dbReference>
<protein>
    <recommendedName>
        <fullName evidence="7">HTH-type transcriptional regulatory protein TyrR</fullName>
    </recommendedName>
</protein>
<dbReference type="HOGENOM" id="CLU_000445_8_1_9"/>
<dbReference type="SUPFAM" id="SSF54631">
    <property type="entry name" value="CBS-domain pair"/>
    <property type="match status" value="1"/>
</dbReference>
<dbReference type="CDD" id="cd02205">
    <property type="entry name" value="CBS_pair_SF"/>
    <property type="match status" value="1"/>
</dbReference>
<dbReference type="Gene3D" id="3.40.50.300">
    <property type="entry name" value="P-loop containing nucleotide triphosphate hydrolases"/>
    <property type="match status" value="1"/>
</dbReference>
<dbReference type="Gene3D" id="3.30.450.20">
    <property type="entry name" value="PAS domain"/>
    <property type="match status" value="1"/>
</dbReference>
<dbReference type="InterPro" id="IPR003593">
    <property type="entry name" value="AAA+_ATPase"/>
</dbReference>
<evidence type="ECO:0000256" key="7">
    <source>
        <dbReference type="ARBA" id="ARBA00029500"/>
    </source>
</evidence>
<dbReference type="CDD" id="cd00009">
    <property type="entry name" value="AAA"/>
    <property type="match status" value="1"/>
</dbReference>
<feature type="domain" description="PAC" evidence="11">
    <location>
        <begin position="200"/>
        <end position="253"/>
    </location>
</feature>
<evidence type="ECO:0000259" key="9">
    <source>
        <dbReference type="PROSITE" id="PS50045"/>
    </source>
</evidence>
<keyword evidence="5" id="KW-0238">DNA-binding</keyword>
<dbReference type="PROSITE" id="PS00675">
    <property type="entry name" value="SIGMA54_INTERACT_1"/>
    <property type="match status" value="1"/>
</dbReference>
<dbReference type="FunFam" id="3.40.50.300:FF:000006">
    <property type="entry name" value="DNA-binding transcriptional regulator NtrC"/>
    <property type="match status" value="1"/>
</dbReference>
<dbReference type="GO" id="GO:0003677">
    <property type="term" value="F:DNA binding"/>
    <property type="evidence" value="ECO:0007669"/>
    <property type="project" value="UniProtKB-KW"/>
</dbReference>
<keyword evidence="14" id="KW-1185">Reference proteome</keyword>
<dbReference type="PROSITE" id="PS50112">
    <property type="entry name" value="PAS"/>
    <property type="match status" value="1"/>
</dbReference>
<dbReference type="InterPro" id="IPR025943">
    <property type="entry name" value="Sigma_54_int_dom_ATP-bd_2"/>
</dbReference>
<reference evidence="13 14" key="1">
    <citation type="submission" date="2011-11" db="EMBL/GenBank/DDBJ databases">
        <title>The Noncontiguous Finished genome of Desulfosporosinus youngiae DSM 17734.</title>
        <authorList>
            <consortium name="US DOE Joint Genome Institute (JGI-PGF)"/>
            <person name="Lucas S."/>
            <person name="Han J."/>
            <person name="Lapidus A."/>
            <person name="Cheng J.-F."/>
            <person name="Goodwin L."/>
            <person name="Pitluck S."/>
            <person name="Peters L."/>
            <person name="Ovchinnikova G."/>
            <person name="Lu M."/>
            <person name="Land M.L."/>
            <person name="Hauser L."/>
            <person name="Pester M."/>
            <person name="Spring S."/>
            <person name="Ollivier B."/>
            <person name="Rattei T."/>
            <person name="Klenk H.-P."/>
            <person name="Wagner M."/>
            <person name="Loy A."/>
            <person name="Woyke T.J."/>
        </authorList>
    </citation>
    <scope>NUCLEOTIDE SEQUENCE [LARGE SCALE GENOMIC DNA]</scope>
    <source>
        <strain evidence="13 14">DSM 17734</strain>
    </source>
</reference>
<evidence type="ECO:0000256" key="6">
    <source>
        <dbReference type="ARBA" id="ARBA00023163"/>
    </source>
</evidence>
<dbReference type="SMART" id="SM00116">
    <property type="entry name" value="CBS"/>
    <property type="match status" value="1"/>
</dbReference>
<dbReference type="GO" id="GO:0006355">
    <property type="term" value="P:regulation of DNA-templated transcription"/>
    <property type="evidence" value="ECO:0007669"/>
    <property type="project" value="InterPro"/>
</dbReference>
<evidence type="ECO:0000256" key="8">
    <source>
        <dbReference type="PROSITE-ProRule" id="PRU00703"/>
    </source>
</evidence>
<dbReference type="InterPro" id="IPR000014">
    <property type="entry name" value="PAS"/>
</dbReference>
<dbReference type="PROSITE" id="PS51371">
    <property type="entry name" value="CBS"/>
    <property type="match status" value="1"/>
</dbReference>
<evidence type="ECO:0000313" key="13">
    <source>
        <dbReference type="EMBL" id="EHQ90624.1"/>
    </source>
</evidence>
<dbReference type="PROSITE" id="PS50113">
    <property type="entry name" value="PAC"/>
    <property type="match status" value="1"/>
</dbReference>
<dbReference type="SUPFAM" id="SSF46689">
    <property type="entry name" value="Homeodomain-like"/>
    <property type="match status" value="1"/>
</dbReference>
<keyword evidence="2" id="KW-0058">Aromatic hydrocarbons catabolism</keyword>
<dbReference type="InterPro" id="IPR058031">
    <property type="entry name" value="AAA_lid_NorR"/>
</dbReference>
<dbReference type="STRING" id="768710.DesyoDRAFT_3623"/>